<proteinExistence type="predicted"/>
<evidence type="ECO:0000313" key="2">
    <source>
        <dbReference type="Proteomes" id="UP000600918"/>
    </source>
</evidence>
<reference evidence="1" key="1">
    <citation type="journal article" date="2020" name="G3 (Bethesda)">
        <title>High-Quality Assemblies for Three Invasive Social Wasps from the &lt;i&gt;Vespula&lt;/i&gt; Genus.</title>
        <authorList>
            <person name="Harrop T.W.R."/>
            <person name="Guhlin J."/>
            <person name="McLaughlin G.M."/>
            <person name="Permina E."/>
            <person name="Stockwell P."/>
            <person name="Gilligan J."/>
            <person name="Le Lec M.F."/>
            <person name="Gruber M.A.M."/>
            <person name="Quinn O."/>
            <person name="Lovegrove M."/>
            <person name="Duncan E.J."/>
            <person name="Remnant E.J."/>
            <person name="Van Eeckhoven J."/>
            <person name="Graham B."/>
            <person name="Knapp R.A."/>
            <person name="Langford K.W."/>
            <person name="Kronenberg Z."/>
            <person name="Press M.O."/>
            <person name="Eacker S.M."/>
            <person name="Wilson-Rankin E.E."/>
            <person name="Purcell J."/>
            <person name="Lester P.J."/>
            <person name="Dearden P.K."/>
        </authorList>
    </citation>
    <scope>NUCLEOTIDE SEQUENCE</scope>
    <source>
        <strain evidence="1">Volc-1</strain>
    </source>
</reference>
<organism evidence="1 2">
    <name type="scientific">Vespula pensylvanica</name>
    <name type="common">Western yellow jacket</name>
    <name type="synonym">Wasp</name>
    <dbReference type="NCBI Taxonomy" id="30213"/>
    <lineage>
        <taxon>Eukaryota</taxon>
        <taxon>Metazoa</taxon>
        <taxon>Ecdysozoa</taxon>
        <taxon>Arthropoda</taxon>
        <taxon>Hexapoda</taxon>
        <taxon>Insecta</taxon>
        <taxon>Pterygota</taxon>
        <taxon>Neoptera</taxon>
        <taxon>Endopterygota</taxon>
        <taxon>Hymenoptera</taxon>
        <taxon>Apocrita</taxon>
        <taxon>Aculeata</taxon>
        <taxon>Vespoidea</taxon>
        <taxon>Vespidae</taxon>
        <taxon>Vespinae</taxon>
        <taxon>Vespula</taxon>
    </lineage>
</organism>
<evidence type="ECO:0000313" key="1">
    <source>
        <dbReference type="EMBL" id="KAF7416881.1"/>
    </source>
</evidence>
<protein>
    <submittedName>
        <fullName evidence="1">Uncharacterized protein</fullName>
    </submittedName>
</protein>
<sequence>MTIGLFTPSLCPRHAFEQYDHLAETFNEVVMVVVGFRSNGDDACDQRFWTLGCLDRLQIDKPLPKLRQQNAIDNFYLSKRFFSRESASREERSLAQRRQQ</sequence>
<comment type="caution">
    <text evidence="1">The sequence shown here is derived from an EMBL/GenBank/DDBJ whole genome shotgun (WGS) entry which is preliminary data.</text>
</comment>
<dbReference type="Proteomes" id="UP000600918">
    <property type="component" value="Unassembled WGS sequence"/>
</dbReference>
<dbReference type="EMBL" id="JACSDY010000010">
    <property type="protein sequence ID" value="KAF7416881.1"/>
    <property type="molecule type" value="Genomic_DNA"/>
</dbReference>
<accession>A0A834U519</accession>
<dbReference type="AlphaFoldDB" id="A0A834U519"/>
<name>A0A834U519_VESPE</name>
<gene>
    <name evidence="1" type="ORF">H0235_011412</name>
</gene>
<keyword evidence="2" id="KW-1185">Reference proteome</keyword>